<dbReference type="InterPro" id="IPR029442">
    <property type="entry name" value="GyrI-like"/>
</dbReference>
<dbReference type="PANTHER" id="PTHR40055:SF1">
    <property type="entry name" value="TRANSCRIPTIONAL REGULATOR YGIV-RELATED"/>
    <property type="match status" value="1"/>
</dbReference>
<dbReference type="InterPro" id="IPR018060">
    <property type="entry name" value="HTH_AraC"/>
</dbReference>
<protein>
    <submittedName>
        <fullName evidence="4">AraC family transcriptional regulator</fullName>
    </submittedName>
</protein>
<dbReference type="SMART" id="SM00342">
    <property type="entry name" value="HTH_ARAC"/>
    <property type="match status" value="1"/>
</dbReference>
<dbReference type="Proteomes" id="UP001203423">
    <property type="component" value="Unassembled WGS sequence"/>
</dbReference>
<dbReference type="SUPFAM" id="SSF46689">
    <property type="entry name" value="Homeodomain-like"/>
    <property type="match status" value="2"/>
</dbReference>
<dbReference type="SMART" id="SM00871">
    <property type="entry name" value="AraC_E_bind"/>
    <property type="match status" value="1"/>
</dbReference>
<dbReference type="InterPro" id="IPR011256">
    <property type="entry name" value="Reg_factor_effector_dom_sf"/>
</dbReference>
<dbReference type="Gene3D" id="3.20.80.10">
    <property type="entry name" value="Regulatory factor, effector binding domain"/>
    <property type="match status" value="1"/>
</dbReference>
<evidence type="ECO:0000256" key="1">
    <source>
        <dbReference type="ARBA" id="ARBA00023015"/>
    </source>
</evidence>
<dbReference type="InterPro" id="IPR050908">
    <property type="entry name" value="SmbC-like"/>
</dbReference>
<gene>
    <name evidence="4" type="ORF">L2764_08435</name>
</gene>
<dbReference type="InterPro" id="IPR009057">
    <property type="entry name" value="Homeodomain-like_sf"/>
</dbReference>
<dbReference type="InterPro" id="IPR010499">
    <property type="entry name" value="AraC_E-bd"/>
</dbReference>
<dbReference type="SUPFAM" id="SSF55136">
    <property type="entry name" value="Probable bacterial effector-binding domain"/>
    <property type="match status" value="1"/>
</dbReference>
<evidence type="ECO:0000313" key="4">
    <source>
        <dbReference type="EMBL" id="MCL1124500.1"/>
    </source>
</evidence>
<dbReference type="RefSeq" id="WP_248939780.1">
    <property type="nucleotide sequence ID" value="NZ_JAKIKS010000025.1"/>
</dbReference>
<reference evidence="4 5" key="1">
    <citation type="submission" date="2022-01" db="EMBL/GenBank/DDBJ databases">
        <title>Whole genome-based taxonomy of the Shewanellaceae.</title>
        <authorList>
            <person name="Martin-Rodriguez A.J."/>
        </authorList>
    </citation>
    <scope>NUCLEOTIDE SEQUENCE [LARGE SCALE GENOMIC DNA]</scope>
    <source>
        <strain evidence="4 5">DSM 17177</strain>
    </source>
</reference>
<comment type="caution">
    <text evidence="4">The sequence shown here is derived from an EMBL/GenBank/DDBJ whole genome shotgun (WGS) entry which is preliminary data.</text>
</comment>
<accession>A0ABT0LAI3</accession>
<keyword evidence="1" id="KW-0805">Transcription regulation</keyword>
<dbReference type="PROSITE" id="PS01124">
    <property type="entry name" value="HTH_ARAC_FAMILY_2"/>
    <property type="match status" value="1"/>
</dbReference>
<proteinExistence type="predicted"/>
<dbReference type="EMBL" id="JAKIKS010000025">
    <property type="protein sequence ID" value="MCL1124500.1"/>
    <property type="molecule type" value="Genomic_DNA"/>
</dbReference>
<dbReference type="Gene3D" id="1.10.10.60">
    <property type="entry name" value="Homeodomain-like"/>
    <property type="match status" value="2"/>
</dbReference>
<dbReference type="Pfam" id="PF06445">
    <property type="entry name" value="GyrI-like"/>
    <property type="match status" value="1"/>
</dbReference>
<organism evidence="4 5">
    <name type="scientific">Shewanella surugensis</name>
    <dbReference type="NCBI Taxonomy" id="212020"/>
    <lineage>
        <taxon>Bacteria</taxon>
        <taxon>Pseudomonadati</taxon>
        <taxon>Pseudomonadota</taxon>
        <taxon>Gammaproteobacteria</taxon>
        <taxon>Alteromonadales</taxon>
        <taxon>Shewanellaceae</taxon>
        <taxon>Shewanella</taxon>
    </lineage>
</organism>
<evidence type="ECO:0000259" key="3">
    <source>
        <dbReference type="PROSITE" id="PS01124"/>
    </source>
</evidence>
<evidence type="ECO:0000256" key="2">
    <source>
        <dbReference type="ARBA" id="ARBA00023163"/>
    </source>
</evidence>
<dbReference type="Pfam" id="PF12833">
    <property type="entry name" value="HTH_18"/>
    <property type="match status" value="1"/>
</dbReference>
<keyword evidence="2" id="KW-0804">Transcription</keyword>
<sequence length="291" mass="33809">MSVNNEIELMVNQERIRKATDYIDTHFDEEISLEQLSQLVHLSQYHFHRLFTAINGLPLHQYVRWLKLKRAANQLLFDKDKSILEIALFAGFESHEAFTRAFKVVCLQTPSQFRRASQWLHWERIPYLSIEKDNTMIEPNITLFEGARLAVIEHRGSPSHFPQSIAKLVNWAKENQLGQPKASEVFTIAYGDPKTTQPALFRCDIGRVITEDRVLGMGMIEKRLPSGRVAIARHLGSHDNIEQTVYGMYQNWLPSTKEELLDYPCVFCYQNYVTEVPESALKTDIYFFLKD</sequence>
<dbReference type="PANTHER" id="PTHR40055">
    <property type="entry name" value="TRANSCRIPTIONAL REGULATOR YGIV-RELATED"/>
    <property type="match status" value="1"/>
</dbReference>
<feature type="domain" description="HTH araC/xylS-type" evidence="3">
    <location>
        <begin position="17"/>
        <end position="116"/>
    </location>
</feature>
<name>A0ABT0LAI3_9GAMM</name>
<evidence type="ECO:0000313" key="5">
    <source>
        <dbReference type="Proteomes" id="UP001203423"/>
    </source>
</evidence>
<keyword evidence="5" id="KW-1185">Reference proteome</keyword>